<reference evidence="3" key="1">
    <citation type="journal article" date="2019" name="Int. J. Syst. Evol. Microbiol.">
        <title>The Global Catalogue of Microorganisms (GCM) 10K type strain sequencing project: providing services to taxonomists for standard genome sequencing and annotation.</title>
        <authorList>
            <consortium name="The Broad Institute Genomics Platform"/>
            <consortium name="The Broad Institute Genome Sequencing Center for Infectious Disease"/>
            <person name="Wu L."/>
            <person name="Ma J."/>
        </authorList>
    </citation>
    <scope>NUCLEOTIDE SEQUENCE [LARGE SCALE GENOMIC DNA]</scope>
    <source>
        <strain evidence="3">JCM 4866</strain>
    </source>
</reference>
<dbReference type="Proteomes" id="UP000617743">
    <property type="component" value="Unassembled WGS sequence"/>
</dbReference>
<proteinExistence type="predicted"/>
<dbReference type="EMBL" id="BMWC01000016">
    <property type="protein sequence ID" value="GGX31690.1"/>
    <property type="molecule type" value="Genomic_DNA"/>
</dbReference>
<protein>
    <submittedName>
        <fullName evidence="2">Uncharacterized protein</fullName>
    </submittedName>
</protein>
<accession>A0ABQ2XS78</accession>
<organism evidence="2 3">
    <name type="scientific">Streptomyces lomondensis</name>
    <dbReference type="NCBI Taxonomy" id="68229"/>
    <lineage>
        <taxon>Bacteria</taxon>
        <taxon>Bacillati</taxon>
        <taxon>Actinomycetota</taxon>
        <taxon>Actinomycetes</taxon>
        <taxon>Kitasatosporales</taxon>
        <taxon>Streptomycetaceae</taxon>
        <taxon>Streptomyces</taxon>
    </lineage>
</organism>
<feature type="region of interest" description="Disordered" evidence="1">
    <location>
        <begin position="79"/>
        <end position="98"/>
    </location>
</feature>
<gene>
    <name evidence="2" type="ORF">GCM10010383_72560</name>
</gene>
<feature type="region of interest" description="Disordered" evidence="1">
    <location>
        <begin position="1"/>
        <end position="36"/>
    </location>
</feature>
<evidence type="ECO:0000313" key="2">
    <source>
        <dbReference type="EMBL" id="GGX31690.1"/>
    </source>
</evidence>
<name>A0ABQ2XS78_9ACTN</name>
<sequence length="98" mass="10800">MTTSSPPSKPRLQAGPADLRARHHGPGRRAVTGQGWEYDQIPTRDTDRLGTATVSGPGAGRTETTFALLSDIIAVFQRRHAEDDTRPLDRVLQETHRD</sequence>
<keyword evidence="3" id="KW-1185">Reference proteome</keyword>
<comment type="caution">
    <text evidence="2">The sequence shown here is derived from an EMBL/GenBank/DDBJ whole genome shotgun (WGS) entry which is preliminary data.</text>
</comment>
<evidence type="ECO:0000313" key="3">
    <source>
        <dbReference type="Proteomes" id="UP000617743"/>
    </source>
</evidence>
<evidence type="ECO:0000256" key="1">
    <source>
        <dbReference type="SAM" id="MobiDB-lite"/>
    </source>
</evidence>